<evidence type="ECO:0000256" key="2">
    <source>
        <dbReference type="ARBA" id="ARBA00022475"/>
    </source>
</evidence>
<evidence type="ECO:0000256" key="1">
    <source>
        <dbReference type="ARBA" id="ARBA00004651"/>
    </source>
</evidence>
<dbReference type="Proteomes" id="UP000824264">
    <property type="component" value="Unassembled WGS sequence"/>
</dbReference>
<organism evidence="7 8">
    <name type="scientific">Candidatus Bilophila faecipullorum</name>
    <dbReference type="NCBI Taxonomy" id="2838482"/>
    <lineage>
        <taxon>Bacteria</taxon>
        <taxon>Pseudomonadati</taxon>
        <taxon>Thermodesulfobacteriota</taxon>
        <taxon>Desulfovibrionia</taxon>
        <taxon>Desulfovibrionales</taxon>
        <taxon>Desulfovibrionaceae</taxon>
        <taxon>Bilophila</taxon>
    </lineage>
</organism>
<sequence>MKPSVRNTILNVVAIAVLAFFLQWAETHLDGYKVQILNLIAVNAILALSLNLIYGFTGMFSLGHAGFMAIGAYVSALCVLPAAQKEMMWILEDIIWPFSVIHTPFWFSVVAAGFVAAIFGLFIAIPVLRLGGDYLGIATLGFAEIIRVLIVNLTPITNGSLGIKGIPFHASLLVNYGWLLVTLYCLVKLLKSNFGNIFKAIRDDEIAAKVMGIDTFRVKVLSFCLGAFFAGVGGALLGNLLTTIDPKMFTFLLTFNVLMIVVAGGLGSLTGSILGSVVITILLEWLRAVEDPISLGGYEIPGIPGMRMVVFSLVLLCIILYRREGIMGMREITWDALINFFTRRKRA</sequence>
<reference evidence="7" key="1">
    <citation type="journal article" date="2021" name="PeerJ">
        <title>Extensive microbial diversity within the chicken gut microbiome revealed by metagenomics and culture.</title>
        <authorList>
            <person name="Gilroy R."/>
            <person name="Ravi A."/>
            <person name="Getino M."/>
            <person name="Pursley I."/>
            <person name="Horton D.L."/>
            <person name="Alikhan N.F."/>
            <person name="Baker D."/>
            <person name="Gharbi K."/>
            <person name="Hall N."/>
            <person name="Watson M."/>
            <person name="Adriaenssens E.M."/>
            <person name="Foster-Nyarko E."/>
            <person name="Jarju S."/>
            <person name="Secka A."/>
            <person name="Antonio M."/>
            <person name="Oren A."/>
            <person name="Chaudhuri R.R."/>
            <person name="La Ragione R."/>
            <person name="Hildebrand F."/>
            <person name="Pallen M.J."/>
        </authorList>
    </citation>
    <scope>NUCLEOTIDE SEQUENCE</scope>
    <source>
        <strain evidence="7">ChiSxjej5B17-1746</strain>
    </source>
</reference>
<feature type="transmembrane region" description="Helical" evidence="6">
    <location>
        <begin position="220"/>
        <end position="241"/>
    </location>
</feature>
<dbReference type="PANTHER" id="PTHR30482">
    <property type="entry name" value="HIGH-AFFINITY BRANCHED-CHAIN AMINO ACID TRANSPORT SYSTEM PERMEASE"/>
    <property type="match status" value="1"/>
</dbReference>
<evidence type="ECO:0000256" key="3">
    <source>
        <dbReference type="ARBA" id="ARBA00022692"/>
    </source>
</evidence>
<keyword evidence="2" id="KW-1003">Cell membrane</keyword>
<keyword evidence="4 6" id="KW-1133">Transmembrane helix</keyword>
<evidence type="ECO:0000256" key="5">
    <source>
        <dbReference type="ARBA" id="ARBA00023136"/>
    </source>
</evidence>
<keyword evidence="3 6" id="KW-0812">Transmembrane</keyword>
<dbReference type="GO" id="GO:0005886">
    <property type="term" value="C:plasma membrane"/>
    <property type="evidence" value="ECO:0007669"/>
    <property type="project" value="UniProtKB-SubCell"/>
</dbReference>
<dbReference type="AlphaFoldDB" id="A0A9D1R034"/>
<feature type="transmembrane region" description="Helical" evidence="6">
    <location>
        <begin position="134"/>
        <end position="154"/>
    </location>
</feature>
<reference evidence="7" key="2">
    <citation type="submission" date="2021-04" db="EMBL/GenBank/DDBJ databases">
        <authorList>
            <person name="Gilroy R."/>
        </authorList>
    </citation>
    <scope>NUCLEOTIDE SEQUENCE</scope>
    <source>
        <strain evidence="7">ChiSxjej5B17-1746</strain>
    </source>
</reference>
<name>A0A9D1R034_9BACT</name>
<proteinExistence type="predicted"/>
<feature type="transmembrane region" description="Helical" evidence="6">
    <location>
        <begin position="36"/>
        <end position="56"/>
    </location>
</feature>
<feature type="transmembrane region" description="Helical" evidence="6">
    <location>
        <begin position="104"/>
        <end position="128"/>
    </location>
</feature>
<feature type="transmembrane region" description="Helical" evidence="6">
    <location>
        <begin position="166"/>
        <end position="190"/>
    </location>
</feature>
<dbReference type="GO" id="GO:0015658">
    <property type="term" value="F:branched-chain amino acid transmembrane transporter activity"/>
    <property type="evidence" value="ECO:0007669"/>
    <property type="project" value="InterPro"/>
</dbReference>
<dbReference type="CDD" id="cd06581">
    <property type="entry name" value="TM_PBP1_LivM_like"/>
    <property type="match status" value="1"/>
</dbReference>
<dbReference type="InterPro" id="IPR001851">
    <property type="entry name" value="ABC_transp_permease"/>
</dbReference>
<protein>
    <submittedName>
        <fullName evidence="7">Branched-chain amino acid ABC transporter permease</fullName>
    </submittedName>
</protein>
<evidence type="ECO:0000256" key="6">
    <source>
        <dbReference type="SAM" id="Phobius"/>
    </source>
</evidence>
<accession>A0A9D1R034</accession>
<keyword evidence="5 6" id="KW-0472">Membrane</keyword>
<comment type="caution">
    <text evidence="7">The sequence shown here is derived from an EMBL/GenBank/DDBJ whole genome shotgun (WGS) entry which is preliminary data.</text>
</comment>
<feature type="transmembrane region" description="Helical" evidence="6">
    <location>
        <begin position="6"/>
        <end position="24"/>
    </location>
</feature>
<dbReference type="PANTHER" id="PTHR30482:SF10">
    <property type="entry name" value="HIGH-AFFINITY BRANCHED-CHAIN AMINO ACID TRANSPORT PROTEIN BRAE"/>
    <property type="match status" value="1"/>
</dbReference>
<comment type="subcellular location">
    <subcellularLocation>
        <location evidence="1">Cell membrane</location>
        <topology evidence="1">Multi-pass membrane protein</topology>
    </subcellularLocation>
</comment>
<feature type="transmembrane region" description="Helical" evidence="6">
    <location>
        <begin position="253"/>
        <end position="283"/>
    </location>
</feature>
<evidence type="ECO:0000256" key="4">
    <source>
        <dbReference type="ARBA" id="ARBA00022989"/>
    </source>
</evidence>
<feature type="transmembrane region" description="Helical" evidence="6">
    <location>
        <begin position="62"/>
        <end position="83"/>
    </location>
</feature>
<dbReference type="InterPro" id="IPR043428">
    <property type="entry name" value="LivM-like"/>
</dbReference>
<evidence type="ECO:0000313" key="8">
    <source>
        <dbReference type="Proteomes" id="UP000824264"/>
    </source>
</evidence>
<dbReference type="EMBL" id="DXGI01000029">
    <property type="protein sequence ID" value="HIW77681.1"/>
    <property type="molecule type" value="Genomic_DNA"/>
</dbReference>
<evidence type="ECO:0000313" key="7">
    <source>
        <dbReference type="EMBL" id="HIW77681.1"/>
    </source>
</evidence>
<gene>
    <name evidence="7" type="ORF">H9874_00855</name>
</gene>
<dbReference type="Pfam" id="PF02653">
    <property type="entry name" value="BPD_transp_2"/>
    <property type="match status" value="1"/>
</dbReference>